<dbReference type="Proteomes" id="UP000676336">
    <property type="component" value="Unassembled WGS sequence"/>
</dbReference>
<sequence length="80" mass="9038">DDILRFGTEDLFKDDEDIVGNGEGGGESGFSKIHYDDQAIERLLDRSQEGIQEKEDGLNEYLSSFKVASYATRETNEEDE</sequence>
<dbReference type="Proteomes" id="UP000681967">
    <property type="component" value="Unassembled WGS sequence"/>
</dbReference>
<dbReference type="EMBL" id="CAJOBH010139295">
    <property type="protein sequence ID" value="CAF4797240.1"/>
    <property type="molecule type" value="Genomic_DNA"/>
</dbReference>
<evidence type="ECO:0000313" key="5">
    <source>
        <dbReference type="Proteomes" id="UP000681720"/>
    </source>
</evidence>
<accession>A0A8S2ZV26</accession>
<evidence type="ECO:0000313" key="3">
    <source>
        <dbReference type="EMBL" id="CAF4797240.1"/>
    </source>
</evidence>
<protein>
    <submittedName>
        <fullName evidence="2">Uncharacterized protein</fullName>
    </submittedName>
</protein>
<name>A0A8S2ZV26_9BILA</name>
<dbReference type="EMBL" id="CAJOBJ010118677">
    <property type="protein sequence ID" value="CAF4665713.1"/>
    <property type="molecule type" value="Genomic_DNA"/>
</dbReference>
<comment type="caution">
    <text evidence="2">The sequence shown here is derived from an EMBL/GenBank/DDBJ whole genome shotgun (WGS) entry which is preliminary data.</text>
</comment>
<evidence type="ECO:0000313" key="4">
    <source>
        <dbReference type="EMBL" id="CAF4975817.1"/>
    </source>
</evidence>
<dbReference type="GO" id="GO:0016887">
    <property type="term" value="F:ATP hydrolysis activity"/>
    <property type="evidence" value="ECO:0007669"/>
    <property type="project" value="TreeGrafter"/>
</dbReference>
<organism evidence="2 5">
    <name type="scientific">Rotaria magnacalcarata</name>
    <dbReference type="NCBI Taxonomy" id="392030"/>
    <lineage>
        <taxon>Eukaryota</taxon>
        <taxon>Metazoa</taxon>
        <taxon>Spiralia</taxon>
        <taxon>Gnathifera</taxon>
        <taxon>Rotifera</taxon>
        <taxon>Eurotatoria</taxon>
        <taxon>Bdelloidea</taxon>
        <taxon>Philodinida</taxon>
        <taxon>Philodinidae</taxon>
        <taxon>Rotaria</taxon>
    </lineage>
</organism>
<evidence type="ECO:0000313" key="2">
    <source>
        <dbReference type="EMBL" id="CAF4665713.1"/>
    </source>
</evidence>
<dbReference type="GO" id="GO:0003677">
    <property type="term" value="F:DNA binding"/>
    <property type="evidence" value="ECO:0007669"/>
    <property type="project" value="TreeGrafter"/>
</dbReference>
<keyword evidence="1" id="KW-0539">Nucleus</keyword>
<dbReference type="EMBL" id="CAJOBI010195763">
    <property type="protein sequence ID" value="CAF4975817.1"/>
    <property type="molecule type" value="Genomic_DNA"/>
</dbReference>
<dbReference type="GO" id="GO:0042393">
    <property type="term" value="F:histone binding"/>
    <property type="evidence" value="ECO:0007669"/>
    <property type="project" value="TreeGrafter"/>
</dbReference>
<dbReference type="PANTHER" id="PTHR45623">
    <property type="entry name" value="CHROMODOMAIN-HELICASE-DNA-BINDING PROTEIN 3-RELATED-RELATED"/>
    <property type="match status" value="1"/>
</dbReference>
<feature type="non-terminal residue" evidence="2">
    <location>
        <position position="80"/>
    </location>
</feature>
<dbReference type="PANTHER" id="PTHR45623:SF17">
    <property type="entry name" value="CHROMODOMAIN-HELICASE-DNA-BINDING PROTEIN 3-RELATED"/>
    <property type="match status" value="1"/>
</dbReference>
<reference evidence="2" key="1">
    <citation type="submission" date="2021-02" db="EMBL/GenBank/DDBJ databases">
        <authorList>
            <person name="Nowell W R."/>
        </authorList>
    </citation>
    <scope>NUCLEOTIDE SEQUENCE</scope>
</reference>
<gene>
    <name evidence="3" type="ORF">BYL167_LOCUS47985</name>
    <name evidence="2" type="ORF">GIL414_LOCUS41676</name>
    <name evidence="4" type="ORF">SMN809_LOCUS55434</name>
</gene>
<dbReference type="GO" id="GO:0000785">
    <property type="term" value="C:chromatin"/>
    <property type="evidence" value="ECO:0007669"/>
    <property type="project" value="TreeGrafter"/>
</dbReference>
<feature type="non-terminal residue" evidence="2">
    <location>
        <position position="1"/>
    </location>
</feature>
<dbReference type="GO" id="GO:0140658">
    <property type="term" value="F:ATP-dependent chromatin remodeler activity"/>
    <property type="evidence" value="ECO:0007669"/>
    <property type="project" value="TreeGrafter"/>
</dbReference>
<proteinExistence type="predicted"/>
<dbReference type="Proteomes" id="UP000681720">
    <property type="component" value="Unassembled WGS sequence"/>
</dbReference>
<evidence type="ECO:0000256" key="1">
    <source>
        <dbReference type="ARBA" id="ARBA00023242"/>
    </source>
</evidence>
<dbReference type="GO" id="GO:0005634">
    <property type="term" value="C:nucleus"/>
    <property type="evidence" value="ECO:0007669"/>
    <property type="project" value="TreeGrafter"/>
</dbReference>
<dbReference type="GO" id="GO:0003682">
    <property type="term" value="F:chromatin binding"/>
    <property type="evidence" value="ECO:0007669"/>
    <property type="project" value="TreeGrafter"/>
</dbReference>
<dbReference type="AlphaFoldDB" id="A0A8S2ZV26"/>